<gene>
    <name evidence="3" type="ORF">POM88_001775</name>
</gene>
<dbReference type="AlphaFoldDB" id="A0AAD8JCV8"/>
<reference evidence="3" key="2">
    <citation type="submission" date="2023-05" db="EMBL/GenBank/DDBJ databases">
        <authorList>
            <person name="Schelkunov M.I."/>
        </authorList>
    </citation>
    <scope>NUCLEOTIDE SEQUENCE</scope>
    <source>
        <strain evidence="3">Hsosn_3</strain>
        <tissue evidence="3">Leaf</tissue>
    </source>
</reference>
<keyword evidence="2" id="KW-1133">Transmembrane helix</keyword>
<feature type="compositionally biased region" description="Polar residues" evidence="1">
    <location>
        <begin position="103"/>
        <end position="114"/>
    </location>
</feature>
<feature type="transmembrane region" description="Helical" evidence="2">
    <location>
        <begin position="137"/>
        <end position="160"/>
    </location>
</feature>
<accession>A0AAD8JCV8</accession>
<comment type="caution">
    <text evidence="3">The sequence shown here is derived from an EMBL/GenBank/DDBJ whole genome shotgun (WGS) entry which is preliminary data.</text>
</comment>
<dbReference type="Proteomes" id="UP001237642">
    <property type="component" value="Unassembled WGS sequence"/>
</dbReference>
<dbReference type="EMBL" id="JAUIZM010000001">
    <property type="protein sequence ID" value="KAK1402170.1"/>
    <property type="molecule type" value="Genomic_DNA"/>
</dbReference>
<protein>
    <submittedName>
        <fullName evidence="3">Uncharacterized protein</fullName>
    </submittedName>
</protein>
<organism evidence="3 4">
    <name type="scientific">Heracleum sosnowskyi</name>
    <dbReference type="NCBI Taxonomy" id="360622"/>
    <lineage>
        <taxon>Eukaryota</taxon>
        <taxon>Viridiplantae</taxon>
        <taxon>Streptophyta</taxon>
        <taxon>Embryophyta</taxon>
        <taxon>Tracheophyta</taxon>
        <taxon>Spermatophyta</taxon>
        <taxon>Magnoliopsida</taxon>
        <taxon>eudicotyledons</taxon>
        <taxon>Gunneridae</taxon>
        <taxon>Pentapetalae</taxon>
        <taxon>asterids</taxon>
        <taxon>campanulids</taxon>
        <taxon>Apiales</taxon>
        <taxon>Apiaceae</taxon>
        <taxon>Apioideae</taxon>
        <taxon>apioid superclade</taxon>
        <taxon>Tordylieae</taxon>
        <taxon>Tordyliinae</taxon>
        <taxon>Heracleum</taxon>
    </lineage>
</organism>
<evidence type="ECO:0000313" key="3">
    <source>
        <dbReference type="EMBL" id="KAK1402170.1"/>
    </source>
</evidence>
<name>A0AAD8JCV8_9APIA</name>
<reference evidence="3" key="1">
    <citation type="submission" date="2023-02" db="EMBL/GenBank/DDBJ databases">
        <title>Genome of toxic invasive species Heracleum sosnowskyi carries increased number of genes despite the absence of recent whole-genome duplications.</title>
        <authorList>
            <person name="Schelkunov M."/>
            <person name="Shtratnikova V."/>
            <person name="Makarenko M."/>
            <person name="Klepikova A."/>
            <person name="Omelchenko D."/>
            <person name="Novikova G."/>
            <person name="Obukhova E."/>
            <person name="Bogdanov V."/>
            <person name="Penin A."/>
            <person name="Logacheva M."/>
        </authorList>
    </citation>
    <scope>NUCLEOTIDE SEQUENCE</scope>
    <source>
        <strain evidence="3">Hsosn_3</strain>
        <tissue evidence="3">Leaf</tissue>
    </source>
</reference>
<feature type="compositionally biased region" description="Basic and acidic residues" evidence="1">
    <location>
        <begin position="76"/>
        <end position="100"/>
    </location>
</feature>
<evidence type="ECO:0000313" key="4">
    <source>
        <dbReference type="Proteomes" id="UP001237642"/>
    </source>
</evidence>
<evidence type="ECO:0000256" key="1">
    <source>
        <dbReference type="SAM" id="MobiDB-lite"/>
    </source>
</evidence>
<keyword evidence="2" id="KW-0812">Transmembrane</keyword>
<sequence>MDLKGNVIGQQQMLRFEINDIGDEFDSSKACHFRMHEYSLAGVIKGLKSAAGNDVVLCKITVDPSKNPVFNLVSESPDHGPTKRGKGQDIEQRKKKENFEKSVGNNPEGTRNITPTTVVEMDSGIGNNVEATSENCLSWIVVLVRMLGIPVLWIGAWAGWLPIQKMWQLKIPASLGRESLKMRICLGDEASGRGRVTCMASYKVKLTTPEGDHLFECPDDTYILDGAQIAQGNVLTCMA</sequence>
<feature type="region of interest" description="Disordered" evidence="1">
    <location>
        <begin position="71"/>
        <end position="114"/>
    </location>
</feature>
<keyword evidence="4" id="KW-1185">Reference proteome</keyword>
<evidence type="ECO:0000256" key="2">
    <source>
        <dbReference type="SAM" id="Phobius"/>
    </source>
</evidence>
<keyword evidence="2" id="KW-0472">Membrane</keyword>
<proteinExistence type="predicted"/>